<dbReference type="RefSeq" id="WP_058462843.1">
    <property type="nucleotide sequence ID" value="NZ_CAAAHS010000006.1"/>
</dbReference>
<evidence type="ECO:0000259" key="8">
    <source>
        <dbReference type="Pfam" id="PF13515"/>
    </source>
</evidence>
<accession>A0A0W0R0G4</accession>
<evidence type="ECO:0000256" key="7">
    <source>
        <dbReference type="SAM" id="Phobius"/>
    </source>
</evidence>
<evidence type="ECO:0000256" key="5">
    <source>
        <dbReference type="ARBA" id="ARBA00023136"/>
    </source>
</evidence>
<dbReference type="PANTHER" id="PTHR30509">
    <property type="entry name" value="P-HYDROXYBENZOIC ACID EFFLUX PUMP SUBUNIT-RELATED"/>
    <property type="match status" value="1"/>
</dbReference>
<evidence type="ECO:0000256" key="4">
    <source>
        <dbReference type="ARBA" id="ARBA00022989"/>
    </source>
</evidence>
<feature type="domain" description="Integral membrane bound transporter" evidence="8">
    <location>
        <begin position="20"/>
        <end position="145"/>
    </location>
</feature>
<evidence type="ECO:0000313" key="11">
    <source>
        <dbReference type="Proteomes" id="UP000054859"/>
    </source>
</evidence>
<feature type="transmembrane region" description="Helical" evidence="7">
    <location>
        <begin position="82"/>
        <end position="100"/>
    </location>
</feature>
<dbReference type="AlphaFoldDB" id="A0A0W0R0G4"/>
<keyword evidence="4 7" id="KW-1133">Transmembrane helix</keyword>
<evidence type="ECO:0000313" key="9">
    <source>
        <dbReference type="EMBL" id="KTC64475.1"/>
    </source>
</evidence>
<geneLocation type="plasmid" evidence="10 12">
    <name>24</name>
</geneLocation>
<dbReference type="EMBL" id="LNKA01000019">
    <property type="protein sequence ID" value="KTC64475.1"/>
    <property type="molecule type" value="Genomic_DNA"/>
</dbReference>
<proteinExistence type="inferred from homology"/>
<keyword evidence="3 7" id="KW-0812">Transmembrane</keyword>
<dbReference type="OrthoDB" id="8670769at2"/>
<dbReference type="Proteomes" id="UP000054859">
    <property type="component" value="Unassembled WGS sequence"/>
</dbReference>
<keyword evidence="2" id="KW-1003">Cell membrane</keyword>
<evidence type="ECO:0000313" key="10">
    <source>
        <dbReference type="EMBL" id="VEH85843.1"/>
    </source>
</evidence>
<keyword evidence="5 7" id="KW-0472">Membrane</keyword>
<feature type="transmembrane region" description="Helical" evidence="7">
    <location>
        <begin position="132"/>
        <end position="152"/>
    </location>
</feature>
<dbReference type="Proteomes" id="UP000281170">
    <property type="component" value="Plasmid 24"/>
</dbReference>
<dbReference type="EMBL" id="LR134433">
    <property type="protein sequence ID" value="VEH85843.1"/>
    <property type="molecule type" value="Genomic_DNA"/>
</dbReference>
<evidence type="ECO:0000256" key="6">
    <source>
        <dbReference type="ARBA" id="ARBA00043993"/>
    </source>
</evidence>
<sequence length="334" mass="38393">MELRNTTKMAIQAALAISIAEIISLTFVFDRGYWITLTAMALTTQTWGESIKRSFERVGMTILGGLVGTALYFLLPQQGSHLFFFLLIGFIFFTVYLIRIHHLVSVFFLTCVVVFLFALFGNWTWDLLRIRIVDTILGAIIALIVGFLVFPLKTNINGLLVNYLEKMKALLTTFFTNTKVRTLVTRQSLSTDLQKIRKAALAIRYELFFHRLKPADFNAALNNLVIATRYTFNLVESSEWLFPHFTEEEAQMMAVAYKTTEKNLLILINYLRSKNAEEMLGTKHLSCLIEKTIQENPKKFAELNSDALGFFSLLYFFIQVNMHLKELYQLLAKT</sequence>
<gene>
    <name evidence="9" type="ORF">Lade_1769</name>
    <name evidence="10" type="ORF">NCTC12735_01485</name>
</gene>
<organism evidence="9 11">
    <name type="scientific">Legionella adelaidensis</name>
    <dbReference type="NCBI Taxonomy" id="45056"/>
    <lineage>
        <taxon>Bacteria</taxon>
        <taxon>Pseudomonadati</taxon>
        <taxon>Pseudomonadota</taxon>
        <taxon>Gammaproteobacteria</taxon>
        <taxon>Legionellales</taxon>
        <taxon>Legionellaceae</taxon>
        <taxon>Legionella</taxon>
    </lineage>
</organism>
<feature type="transmembrane region" description="Helical" evidence="7">
    <location>
        <begin position="54"/>
        <end position="75"/>
    </location>
</feature>
<dbReference type="PATRIC" id="fig|45056.6.peg.1827"/>
<name>A0A0W0R0G4_9GAMM</name>
<dbReference type="GO" id="GO:0005886">
    <property type="term" value="C:plasma membrane"/>
    <property type="evidence" value="ECO:0007669"/>
    <property type="project" value="UniProtKB-SubCell"/>
</dbReference>
<reference evidence="9 11" key="1">
    <citation type="submission" date="2015-11" db="EMBL/GenBank/DDBJ databases">
        <title>Identification of large and diverse effector repertoires of 38 Legionella species.</title>
        <authorList>
            <person name="Burstein D."/>
            <person name="Amaro F."/>
            <person name="Zusman T."/>
            <person name="Lifshitz Z."/>
            <person name="Cohen O."/>
            <person name="Gilbert J.A."/>
            <person name="Pupko T."/>
            <person name="Shuman H.A."/>
            <person name="Segal G."/>
        </authorList>
    </citation>
    <scope>NUCLEOTIDE SEQUENCE [LARGE SCALE GENOMIC DNA]</scope>
    <source>
        <strain evidence="9 11">1762-AUS-E</strain>
    </source>
</reference>
<dbReference type="KEGG" id="ladl:NCTC12735_01485"/>
<reference evidence="10 12" key="2">
    <citation type="submission" date="2018-12" db="EMBL/GenBank/DDBJ databases">
        <authorList>
            <consortium name="Pathogen Informatics"/>
        </authorList>
    </citation>
    <scope>NUCLEOTIDE SEQUENCE [LARGE SCALE GENOMIC DNA]</scope>
    <source>
        <strain evidence="10 12">NCTC12735</strain>
        <plasmid evidence="12">24</plasmid>
    </source>
</reference>
<dbReference type="InterPro" id="IPR049453">
    <property type="entry name" value="Memb_transporter_dom"/>
</dbReference>
<evidence type="ECO:0000256" key="2">
    <source>
        <dbReference type="ARBA" id="ARBA00022475"/>
    </source>
</evidence>
<keyword evidence="10" id="KW-0614">Plasmid</keyword>
<comment type="subcellular location">
    <subcellularLocation>
        <location evidence="1">Cell membrane</location>
        <topology evidence="1">Multi-pass membrane protein</topology>
    </subcellularLocation>
</comment>
<protein>
    <submittedName>
        <fullName evidence="9">Fusaric acid resistance protein family protein</fullName>
    </submittedName>
    <submittedName>
        <fullName evidence="10">Predicted membrane protein</fullName>
    </submittedName>
</protein>
<comment type="similarity">
    <text evidence="6">Belongs to the YccS/YhfK family.</text>
</comment>
<evidence type="ECO:0000256" key="1">
    <source>
        <dbReference type="ARBA" id="ARBA00004651"/>
    </source>
</evidence>
<dbReference type="PANTHER" id="PTHR30509:SF9">
    <property type="entry name" value="MULTIDRUG RESISTANCE PROTEIN MDTO"/>
    <property type="match status" value="1"/>
</dbReference>
<feature type="transmembrane region" description="Helical" evidence="7">
    <location>
        <begin position="106"/>
        <end position="125"/>
    </location>
</feature>
<keyword evidence="11" id="KW-1185">Reference proteome</keyword>
<dbReference type="STRING" id="45056.Lade_1769"/>
<dbReference type="Pfam" id="PF13515">
    <property type="entry name" value="FUSC_2"/>
    <property type="match status" value="1"/>
</dbReference>
<evidence type="ECO:0000256" key="3">
    <source>
        <dbReference type="ARBA" id="ARBA00022692"/>
    </source>
</evidence>
<feature type="transmembrane region" description="Helical" evidence="7">
    <location>
        <begin position="12"/>
        <end position="34"/>
    </location>
</feature>
<evidence type="ECO:0000313" key="12">
    <source>
        <dbReference type="Proteomes" id="UP000281170"/>
    </source>
</evidence>